<evidence type="ECO:0000259" key="3">
    <source>
        <dbReference type="SMART" id="SM01361"/>
    </source>
</evidence>
<dbReference type="SMART" id="SM01361">
    <property type="entry name" value="A2M_recep"/>
    <property type="match status" value="1"/>
</dbReference>
<keyword evidence="1" id="KW-0732">Signal</keyword>
<evidence type="ECO:0000256" key="2">
    <source>
        <dbReference type="ARBA" id="ARBA00022966"/>
    </source>
</evidence>
<dbReference type="PANTHER" id="PTHR11412:SF136">
    <property type="entry name" value="CD109 ANTIGEN"/>
    <property type="match status" value="1"/>
</dbReference>
<dbReference type="Gene3D" id="2.60.40.690">
    <property type="entry name" value="Alpha-macroglobulin, receptor-binding domain"/>
    <property type="match status" value="1"/>
</dbReference>
<reference evidence="4 5" key="1">
    <citation type="submission" date="2023-11" db="EMBL/GenBank/DDBJ databases">
        <title>Halocaridina rubra genome assembly.</title>
        <authorList>
            <person name="Smith C."/>
        </authorList>
    </citation>
    <scope>NUCLEOTIDE SEQUENCE [LARGE SCALE GENOMIC DNA]</scope>
    <source>
        <strain evidence="4">EP-1</strain>
        <tissue evidence="4">Whole</tissue>
    </source>
</reference>
<evidence type="ECO:0000313" key="5">
    <source>
        <dbReference type="Proteomes" id="UP001381693"/>
    </source>
</evidence>
<evidence type="ECO:0000313" key="4">
    <source>
        <dbReference type="EMBL" id="KAK7068367.1"/>
    </source>
</evidence>
<protein>
    <recommendedName>
        <fullName evidence="3">Alpha-macroglobulin receptor-binding domain-containing protein</fullName>
    </recommendedName>
</protein>
<sequence>LYDYPGVKLVEKKEDESGVLVYFDQLTEIEVCPTVAAYRVNKVAFQKPAPVIVYDYYDTSRQARQFYRALPATLCDICDLDECDPGQCQNQIIELNRQQQDPKDLEMPATIVEISGASVITPSSVNTLCVLLLAVIILQHP</sequence>
<dbReference type="Proteomes" id="UP001381693">
    <property type="component" value="Unassembled WGS sequence"/>
</dbReference>
<dbReference type="InterPro" id="IPR036595">
    <property type="entry name" value="A-macroglobulin_rcpt-bd_sf"/>
</dbReference>
<organism evidence="4 5">
    <name type="scientific">Halocaridina rubra</name>
    <name type="common">Hawaiian red shrimp</name>
    <dbReference type="NCBI Taxonomy" id="373956"/>
    <lineage>
        <taxon>Eukaryota</taxon>
        <taxon>Metazoa</taxon>
        <taxon>Ecdysozoa</taxon>
        <taxon>Arthropoda</taxon>
        <taxon>Crustacea</taxon>
        <taxon>Multicrustacea</taxon>
        <taxon>Malacostraca</taxon>
        <taxon>Eumalacostraca</taxon>
        <taxon>Eucarida</taxon>
        <taxon>Decapoda</taxon>
        <taxon>Pleocyemata</taxon>
        <taxon>Caridea</taxon>
        <taxon>Atyoidea</taxon>
        <taxon>Atyidae</taxon>
        <taxon>Halocaridina</taxon>
    </lineage>
</organism>
<keyword evidence="2" id="KW-0882">Thioester bond</keyword>
<dbReference type="InterPro" id="IPR050473">
    <property type="entry name" value="A2M/Complement_sys"/>
</dbReference>
<feature type="domain" description="Alpha-macroglobulin receptor-binding" evidence="3">
    <location>
        <begin position="1"/>
        <end position="67"/>
    </location>
</feature>
<dbReference type="SUPFAM" id="SSF49410">
    <property type="entry name" value="Alpha-macroglobulin receptor domain"/>
    <property type="match status" value="1"/>
</dbReference>
<dbReference type="Pfam" id="PF07677">
    <property type="entry name" value="A2M_recep"/>
    <property type="match status" value="1"/>
</dbReference>
<comment type="caution">
    <text evidence="4">The sequence shown here is derived from an EMBL/GenBank/DDBJ whole genome shotgun (WGS) entry which is preliminary data.</text>
</comment>
<gene>
    <name evidence="4" type="ORF">SK128_017571</name>
</gene>
<dbReference type="EMBL" id="JAXCGZ010017277">
    <property type="protein sequence ID" value="KAK7068367.1"/>
    <property type="molecule type" value="Genomic_DNA"/>
</dbReference>
<name>A0AAN8WLJ3_HALRR</name>
<dbReference type="GO" id="GO:0005576">
    <property type="term" value="C:extracellular region"/>
    <property type="evidence" value="ECO:0007669"/>
    <property type="project" value="InterPro"/>
</dbReference>
<dbReference type="InterPro" id="IPR009048">
    <property type="entry name" value="A-macroglobulin_rcpt-bd"/>
</dbReference>
<proteinExistence type="predicted"/>
<keyword evidence="5" id="KW-1185">Reference proteome</keyword>
<evidence type="ECO:0000256" key="1">
    <source>
        <dbReference type="ARBA" id="ARBA00022729"/>
    </source>
</evidence>
<dbReference type="PANTHER" id="PTHR11412">
    <property type="entry name" value="MACROGLOBULIN / COMPLEMENT"/>
    <property type="match status" value="1"/>
</dbReference>
<accession>A0AAN8WLJ3</accession>
<feature type="non-terminal residue" evidence="4">
    <location>
        <position position="1"/>
    </location>
</feature>
<dbReference type="AlphaFoldDB" id="A0AAN8WLJ3"/>